<evidence type="ECO:0000313" key="4">
    <source>
        <dbReference type="Proteomes" id="UP000547879"/>
    </source>
</evidence>
<evidence type="ECO:0000259" key="2">
    <source>
        <dbReference type="Pfam" id="PF08327"/>
    </source>
</evidence>
<dbReference type="SUPFAM" id="SSF55961">
    <property type="entry name" value="Bet v1-like"/>
    <property type="match status" value="1"/>
</dbReference>
<dbReference type="EMBL" id="JACHEG010000008">
    <property type="protein sequence ID" value="MBB6165188.1"/>
    <property type="molecule type" value="Genomic_DNA"/>
</dbReference>
<accession>A0A7W9YC47</accession>
<name>A0A7W9YC47_9HYPH</name>
<keyword evidence="4" id="KW-1185">Reference proteome</keyword>
<organism evidence="3 4">
    <name type="scientific">Rhizobium wenxiniae</name>
    <dbReference type="NCBI Taxonomy" id="1737357"/>
    <lineage>
        <taxon>Bacteria</taxon>
        <taxon>Pseudomonadati</taxon>
        <taxon>Pseudomonadota</taxon>
        <taxon>Alphaproteobacteria</taxon>
        <taxon>Hyphomicrobiales</taxon>
        <taxon>Rhizobiaceae</taxon>
        <taxon>Rhizobium/Agrobacterium group</taxon>
        <taxon>Rhizobium</taxon>
    </lineage>
</organism>
<gene>
    <name evidence="3" type="ORF">HNQ72_005034</name>
</gene>
<comment type="caution">
    <text evidence="3">The sequence shown here is derived from an EMBL/GenBank/DDBJ whole genome shotgun (WGS) entry which is preliminary data.</text>
</comment>
<dbReference type="Proteomes" id="UP000547879">
    <property type="component" value="Unassembled WGS sequence"/>
</dbReference>
<dbReference type="InterPro" id="IPR013538">
    <property type="entry name" value="ASHA1/2-like_C"/>
</dbReference>
<comment type="similarity">
    <text evidence="1">Belongs to the AHA1 family.</text>
</comment>
<evidence type="ECO:0000313" key="3">
    <source>
        <dbReference type="EMBL" id="MBB6165188.1"/>
    </source>
</evidence>
<dbReference type="AlphaFoldDB" id="A0A7W9YC47"/>
<evidence type="ECO:0000256" key="1">
    <source>
        <dbReference type="ARBA" id="ARBA00006817"/>
    </source>
</evidence>
<dbReference type="CDD" id="cd07826">
    <property type="entry name" value="SRPBCC_CalC_Aha1-like_9"/>
    <property type="match status" value="1"/>
</dbReference>
<feature type="domain" description="Activator of Hsp90 ATPase homologue 1/2-like C-terminal" evidence="2">
    <location>
        <begin position="32"/>
        <end position="162"/>
    </location>
</feature>
<dbReference type="RefSeq" id="WP_183996268.1">
    <property type="nucleotide sequence ID" value="NZ_BMHW01000009.1"/>
</dbReference>
<protein>
    <submittedName>
        <fullName evidence="3">Uncharacterized protein YndB with AHSA1/START domain</fullName>
    </submittedName>
</protein>
<proteinExistence type="inferred from homology"/>
<dbReference type="Gene3D" id="3.30.530.20">
    <property type="match status" value="1"/>
</dbReference>
<reference evidence="3 4" key="1">
    <citation type="submission" date="2020-08" db="EMBL/GenBank/DDBJ databases">
        <title>Genomic Encyclopedia of Type Strains, Phase IV (KMG-IV): sequencing the most valuable type-strain genomes for metagenomic binning, comparative biology and taxonomic classification.</title>
        <authorList>
            <person name="Goeker M."/>
        </authorList>
    </citation>
    <scope>NUCLEOTIDE SEQUENCE [LARGE SCALE GENOMIC DNA]</scope>
    <source>
        <strain evidence="3 4">DSM 100734</strain>
    </source>
</reference>
<dbReference type="InterPro" id="IPR023393">
    <property type="entry name" value="START-like_dom_sf"/>
</dbReference>
<dbReference type="Pfam" id="PF08327">
    <property type="entry name" value="AHSA1"/>
    <property type="match status" value="1"/>
</dbReference>
<sequence>MNGQAELAGSNQNRVYVSRIGDCELVVTWIFNAPPSLVYRAWSQPDLFQLWWVPKSASGVSLVSCAMDVRTGGKYRLEFGAGGSDTMAFYGKYLDVTPNERIVWTNDEGGEGAVTTVSFSDQGDKTLLSFHEVYPSKETLEKAMLGSASALPEQLEQLAALLSINAG</sequence>